<evidence type="ECO:0000259" key="1">
    <source>
        <dbReference type="Pfam" id="PF13468"/>
    </source>
</evidence>
<gene>
    <name evidence="2" type="ORF">PVT71_19190</name>
</gene>
<evidence type="ECO:0000313" key="2">
    <source>
        <dbReference type="EMBL" id="XCC95215.1"/>
    </source>
</evidence>
<proteinExistence type="predicted"/>
<feature type="domain" description="Glyoxalase-like" evidence="1">
    <location>
        <begin position="5"/>
        <end position="170"/>
    </location>
</feature>
<organism evidence="2">
    <name type="scientific">Alloyangia sp. H15</name>
    <dbReference type="NCBI Taxonomy" id="3029062"/>
    <lineage>
        <taxon>Bacteria</taxon>
        <taxon>Pseudomonadati</taxon>
        <taxon>Pseudomonadota</taxon>
        <taxon>Alphaproteobacteria</taxon>
        <taxon>Rhodobacterales</taxon>
        <taxon>Roseobacteraceae</taxon>
        <taxon>Alloyangia</taxon>
    </lineage>
</organism>
<dbReference type="Gene3D" id="3.10.180.10">
    <property type="entry name" value="2,3-Dihydroxybiphenyl 1,2-Dioxygenase, domain 1"/>
    <property type="match status" value="1"/>
</dbReference>
<dbReference type="InterPro" id="IPR025870">
    <property type="entry name" value="Glyoxalase-like_dom"/>
</dbReference>
<sequence length="205" mass="21779">MMLELDHVAVLGETLAEAVTHAESALGQPLSPGGAHPDFGTHNFLIGLEDEIYLEAIAVDPSAPAPGRARWFGLDGFSGPARLDKWICRVPDIDAALRQFPMAGEAVPVTRGSLSWKISVPRDGLLPFDGMFPALIEWISPVPPGVSLAGAGTRLERLTVAHPQADELRALIGPSLATPLVEFAVEPKPALRATFATPSGQRILQ</sequence>
<dbReference type="AlphaFoldDB" id="A0AAU8AKZ3"/>
<dbReference type="EMBL" id="CP123385">
    <property type="protein sequence ID" value="XCC95215.1"/>
    <property type="molecule type" value="Genomic_DNA"/>
</dbReference>
<dbReference type="InterPro" id="IPR029068">
    <property type="entry name" value="Glyas_Bleomycin-R_OHBP_Dase"/>
</dbReference>
<accession>A0AAU8AKZ3</accession>
<dbReference type="Pfam" id="PF13468">
    <property type="entry name" value="Glyoxalase_3"/>
    <property type="match status" value="1"/>
</dbReference>
<name>A0AAU8AKZ3_9RHOB</name>
<protein>
    <submittedName>
        <fullName evidence="2">VOC family protein</fullName>
    </submittedName>
</protein>
<reference evidence="2" key="1">
    <citation type="submission" date="2023-02" db="EMBL/GenBank/DDBJ databases">
        <title>Description and genomic characterization of Salipiger bruguierae sp. nov., isolated from the sediment of mangrove plant Bruguiera sexangula.</title>
        <authorList>
            <person name="Long M."/>
        </authorList>
    </citation>
    <scope>NUCLEOTIDE SEQUENCE</scope>
    <source>
        <strain evidence="2">H15</strain>
    </source>
</reference>